<dbReference type="PANTHER" id="PTHR42943">
    <property type="entry name" value="GLUTATHIONE S-TRANSFERASE KAPPA"/>
    <property type="match status" value="1"/>
</dbReference>
<protein>
    <recommendedName>
        <fullName evidence="1">2-hydroxychromene-2-carboxylate isomerase</fullName>
        <ecNumber evidence="1">5.99.1.4</ecNumber>
    </recommendedName>
</protein>
<comment type="catalytic activity">
    <reaction evidence="1">
        <text>2-hydroxychromene-2-carboxylate = (3E)-4-(2-hydroxyphenyl)-2-oxobut-3-enoate</text>
        <dbReference type="Rhea" id="RHEA:27401"/>
        <dbReference type="ChEBI" id="CHEBI:59350"/>
        <dbReference type="ChEBI" id="CHEBI:59353"/>
        <dbReference type="EC" id="5.99.1.4"/>
    </reaction>
</comment>
<dbReference type="EMBL" id="LWDL01000018">
    <property type="protein sequence ID" value="OQW51608.1"/>
    <property type="molecule type" value="Genomic_DNA"/>
</dbReference>
<dbReference type="PANTHER" id="PTHR42943:SF13">
    <property type="entry name" value="GLUTATHIONE S-TRANSFERASE KAPPA-RELATED"/>
    <property type="match status" value="1"/>
</dbReference>
<dbReference type="GO" id="GO:1901170">
    <property type="term" value="P:naphthalene catabolic process"/>
    <property type="evidence" value="ECO:0007669"/>
    <property type="project" value="InterPro"/>
</dbReference>
<dbReference type="InterPro" id="IPR014440">
    <property type="entry name" value="HCCAis_GSTk"/>
</dbReference>
<gene>
    <name evidence="4" type="ORF">A4S15_10265</name>
</gene>
<dbReference type="GO" id="GO:0004364">
    <property type="term" value="F:glutathione transferase activity"/>
    <property type="evidence" value="ECO:0007669"/>
    <property type="project" value="TreeGrafter"/>
</dbReference>
<name>A0A1W9HW42_9HYPH</name>
<dbReference type="EC" id="5.99.1.4" evidence="1"/>
<evidence type="ECO:0000256" key="2">
    <source>
        <dbReference type="PIRSR" id="PIRSR006386-1"/>
    </source>
</evidence>
<dbReference type="GO" id="GO:0018845">
    <property type="term" value="F:2-hydroxychromene-2-carboxylate isomerase activity"/>
    <property type="evidence" value="ECO:0007669"/>
    <property type="project" value="UniProtKB-UniRule"/>
</dbReference>
<dbReference type="AlphaFoldDB" id="A0A1W9HW42"/>
<accession>A0A1W9HW42</accession>
<dbReference type="InterPro" id="IPR036249">
    <property type="entry name" value="Thioredoxin-like_sf"/>
</dbReference>
<dbReference type="Gene3D" id="3.40.30.10">
    <property type="entry name" value="Glutaredoxin"/>
    <property type="match status" value="1"/>
</dbReference>
<sequence length="207" mass="23082">MARQIDYYFSLVSPWAYIGHDLFMSTVRKHGVSVNYKPVVLGELFAETGGLPLGKRHPVRQRYRMLELQRWREKRGLNFHLKPNNWPYNARIADGVVLAALANGLDPDAFMRLAYAASWEKQLNVGDAAVVTQLADEGGLPGAKLVEQSASDAIGKTYEKNREDAIAADVFGSPAYVLDGEVFWGQDRIELLADALASTRKAYRPDV</sequence>
<evidence type="ECO:0000313" key="5">
    <source>
        <dbReference type="Proteomes" id="UP000192872"/>
    </source>
</evidence>
<keyword evidence="1" id="KW-0413">Isomerase</keyword>
<dbReference type="InterPro" id="IPR051924">
    <property type="entry name" value="GST_Kappa/NadH"/>
</dbReference>
<dbReference type="STRING" id="1827387.A4S15_10265"/>
<dbReference type="InterPro" id="IPR001853">
    <property type="entry name" value="DSBA-like_thioredoxin_dom"/>
</dbReference>
<feature type="domain" description="DSBA-like thioredoxin" evidence="3">
    <location>
        <begin position="4"/>
        <end position="197"/>
    </location>
</feature>
<dbReference type="RefSeq" id="WP_376803804.1">
    <property type="nucleotide sequence ID" value="NZ_LWDL01000018.1"/>
</dbReference>
<proteinExistence type="inferred from homology"/>
<dbReference type="Pfam" id="PF01323">
    <property type="entry name" value="DSBA"/>
    <property type="match status" value="1"/>
</dbReference>
<comment type="caution">
    <text evidence="4">The sequence shown here is derived from an EMBL/GenBank/DDBJ whole genome shotgun (WGS) entry which is preliminary data.</text>
</comment>
<dbReference type="PIRSF" id="PIRSF006386">
    <property type="entry name" value="HCCAis_GSTk"/>
    <property type="match status" value="1"/>
</dbReference>
<organism evidence="4 5">
    <name type="scientific">Candidatus Raskinella chloraquaticus</name>
    <dbReference type="NCBI Taxonomy" id="1951219"/>
    <lineage>
        <taxon>Bacteria</taxon>
        <taxon>Pseudomonadati</taxon>
        <taxon>Pseudomonadota</taxon>
        <taxon>Alphaproteobacteria</taxon>
        <taxon>Hyphomicrobiales</taxon>
        <taxon>Phreatobacteraceae</taxon>
        <taxon>Candidatus Raskinella</taxon>
    </lineage>
</organism>
<dbReference type="GO" id="GO:0006749">
    <property type="term" value="P:glutathione metabolic process"/>
    <property type="evidence" value="ECO:0007669"/>
    <property type="project" value="TreeGrafter"/>
</dbReference>
<dbReference type="GO" id="GO:0004602">
    <property type="term" value="F:glutathione peroxidase activity"/>
    <property type="evidence" value="ECO:0007669"/>
    <property type="project" value="TreeGrafter"/>
</dbReference>
<dbReference type="Proteomes" id="UP000192872">
    <property type="component" value="Unassembled WGS sequence"/>
</dbReference>
<dbReference type="InterPro" id="IPR044087">
    <property type="entry name" value="NahD-like"/>
</dbReference>
<evidence type="ECO:0000259" key="3">
    <source>
        <dbReference type="Pfam" id="PF01323"/>
    </source>
</evidence>
<evidence type="ECO:0000256" key="1">
    <source>
        <dbReference type="PIRNR" id="PIRNR006386"/>
    </source>
</evidence>
<comment type="similarity">
    <text evidence="1">Belongs to the GST superfamily. NadH family.</text>
</comment>
<reference evidence="4 5" key="1">
    <citation type="journal article" date="2017" name="Water Res.">
        <title>Comammox in drinking water systems.</title>
        <authorList>
            <person name="Wang Y."/>
            <person name="Ma L."/>
            <person name="Mao Y."/>
            <person name="Jiang X."/>
            <person name="Xia Y."/>
            <person name="Yu K."/>
            <person name="Li B."/>
            <person name="Zhang T."/>
        </authorList>
    </citation>
    <scope>NUCLEOTIDE SEQUENCE [LARGE SCALE GENOMIC DNA]</scope>
    <source>
        <strain evidence="4">SG_bin8</strain>
    </source>
</reference>
<dbReference type="SUPFAM" id="SSF52833">
    <property type="entry name" value="Thioredoxin-like"/>
    <property type="match status" value="1"/>
</dbReference>
<evidence type="ECO:0000313" key="4">
    <source>
        <dbReference type="EMBL" id="OQW51608.1"/>
    </source>
</evidence>
<feature type="active site" description="Nucleophile" evidence="2">
    <location>
        <position position="13"/>
    </location>
</feature>
<dbReference type="CDD" id="cd03022">
    <property type="entry name" value="DsbA_HCCA_Iso"/>
    <property type="match status" value="1"/>
</dbReference>